<keyword evidence="2" id="KW-1185">Reference proteome</keyword>
<proteinExistence type="predicted"/>
<gene>
    <name evidence="1" type="ORF">GDO86_009752</name>
</gene>
<accession>A0A8T2JHQ2</accession>
<sequence length="79" mass="8818">MFAPSTASALNSFLVQLFEDIEKSVLWPVVVHVLHTAMIFLPIRSNSKSPKLCTHSRFGTRRMVIADIKLTCCLLLGLC</sequence>
<dbReference type="AlphaFoldDB" id="A0A8T2JHQ2"/>
<protein>
    <submittedName>
        <fullName evidence="1">Uncharacterized protein</fullName>
    </submittedName>
</protein>
<name>A0A8T2JHQ2_9PIPI</name>
<evidence type="ECO:0000313" key="1">
    <source>
        <dbReference type="EMBL" id="KAG8444699.1"/>
    </source>
</evidence>
<organism evidence="1 2">
    <name type="scientific">Hymenochirus boettgeri</name>
    <name type="common">Congo dwarf clawed frog</name>
    <dbReference type="NCBI Taxonomy" id="247094"/>
    <lineage>
        <taxon>Eukaryota</taxon>
        <taxon>Metazoa</taxon>
        <taxon>Chordata</taxon>
        <taxon>Craniata</taxon>
        <taxon>Vertebrata</taxon>
        <taxon>Euteleostomi</taxon>
        <taxon>Amphibia</taxon>
        <taxon>Batrachia</taxon>
        <taxon>Anura</taxon>
        <taxon>Pipoidea</taxon>
        <taxon>Pipidae</taxon>
        <taxon>Pipinae</taxon>
        <taxon>Hymenochirus</taxon>
    </lineage>
</organism>
<dbReference type="Proteomes" id="UP000812440">
    <property type="component" value="Chromosome 5"/>
</dbReference>
<dbReference type="EMBL" id="JAACNH010000004">
    <property type="protein sequence ID" value="KAG8444699.1"/>
    <property type="molecule type" value="Genomic_DNA"/>
</dbReference>
<reference evidence="1" key="1">
    <citation type="thesis" date="2020" institute="ProQuest LLC" country="789 East Eisenhower Parkway, Ann Arbor, MI, USA">
        <title>Comparative Genomics and Chromosome Evolution.</title>
        <authorList>
            <person name="Mudd A.B."/>
        </authorList>
    </citation>
    <scope>NUCLEOTIDE SEQUENCE</scope>
    <source>
        <strain evidence="1">Female2</strain>
        <tissue evidence="1">Blood</tissue>
    </source>
</reference>
<comment type="caution">
    <text evidence="1">The sequence shown here is derived from an EMBL/GenBank/DDBJ whole genome shotgun (WGS) entry which is preliminary data.</text>
</comment>
<evidence type="ECO:0000313" key="2">
    <source>
        <dbReference type="Proteomes" id="UP000812440"/>
    </source>
</evidence>